<accession>A0A1S6J536</accession>
<reference evidence="1 2" key="1">
    <citation type="submission" date="2017-02" db="EMBL/GenBank/DDBJ databases">
        <title>Streptomyces pactum ACT12 Genome sequencing and assembly.</title>
        <authorList>
            <person name="Xue Q."/>
            <person name="Yan X."/>
            <person name="Jia L."/>
            <person name="Yan H."/>
        </authorList>
    </citation>
    <scope>NUCLEOTIDE SEQUENCE [LARGE SCALE GENOMIC DNA]</scope>
    <source>
        <strain evidence="1 2">ACT12</strain>
    </source>
</reference>
<gene>
    <name evidence="1" type="ORF">B1H29_07890</name>
</gene>
<protein>
    <submittedName>
        <fullName evidence="1">Uncharacterized protein</fullName>
    </submittedName>
</protein>
<dbReference type="AlphaFoldDB" id="A0A1S6J536"/>
<evidence type="ECO:0000313" key="1">
    <source>
        <dbReference type="EMBL" id="AQS66856.1"/>
    </source>
</evidence>
<organism evidence="1 2">
    <name type="scientific">Streptomyces pactum</name>
    <dbReference type="NCBI Taxonomy" id="68249"/>
    <lineage>
        <taxon>Bacteria</taxon>
        <taxon>Bacillati</taxon>
        <taxon>Actinomycetota</taxon>
        <taxon>Actinomycetes</taxon>
        <taxon>Kitasatosporales</taxon>
        <taxon>Streptomycetaceae</taxon>
        <taxon>Streptomyces</taxon>
    </lineage>
</organism>
<proteinExistence type="predicted"/>
<sequence>MVVAEHVRDHGGGHVEELLADGGAAGSYGRDPDLVQQSGQVIRAERLAGPAAGEEPAGRGVGGGVHVVAVCDVFQQVGDRLRDR</sequence>
<evidence type="ECO:0000313" key="2">
    <source>
        <dbReference type="Proteomes" id="UP000189443"/>
    </source>
</evidence>
<dbReference type="Proteomes" id="UP000189443">
    <property type="component" value="Chromosome"/>
</dbReference>
<dbReference type="EMBL" id="CP019724">
    <property type="protein sequence ID" value="AQS66856.1"/>
    <property type="molecule type" value="Genomic_DNA"/>
</dbReference>
<keyword evidence="2" id="KW-1185">Reference proteome</keyword>
<name>A0A1S6J536_9ACTN</name>
<dbReference type="KEGG" id="spac:B1H29_07890"/>